<gene>
    <name evidence="7" type="ORF">B9Z65_5674</name>
</gene>
<dbReference type="CDD" id="cd06145">
    <property type="entry name" value="REX1_like"/>
    <property type="match status" value="1"/>
</dbReference>
<dbReference type="GO" id="GO:0003676">
    <property type="term" value="F:nucleic acid binding"/>
    <property type="evidence" value="ECO:0007669"/>
    <property type="project" value="InterPro"/>
</dbReference>
<dbReference type="PANTHER" id="PTHR12801:SF112">
    <property type="entry name" value="RNA EXONUCLEASE 3"/>
    <property type="match status" value="1"/>
</dbReference>
<dbReference type="EMBL" id="NHZQ01000422">
    <property type="protein sequence ID" value="PSK35859.1"/>
    <property type="molecule type" value="Genomic_DNA"/>
</dbReference>
<dbReference type="AlphaFoldDB" id="A0A2P7YIS5"/>
<dbReference type="SMART" id="SM00479">
    <property type="entry name" value="EXOIII"/>
    <property type="match status" value="1"/>
</dbReference>
<dbReference type="Proteomes" id="UP000243723">
    <property type="component" value="Unassembled WGS sequence"/>
</dbReference>
<feature type="domain" description="Exonuclease" evidence="6">
    <location>
        <begin position="425"/>
        <end position="615"/>
    </location>
</feature>
<accession>A0A2P7YIS5</accession>
<evidence type="ECO:0000256" key="3">
    <source>
        <dbReference type="ARBA" id="ARBA00022801"/>
    </source>
</evidence>
<dbReference type="STRING" id="40998.A0A2P7YIS5"/>
<evidence type="ECO:0000256" key="4">
    <source>
        <dbReference type="ARBA" id="ARBA00022839"/>
    </source>
</evidence>
<evidence type="ECO:0000313" key="7">
    <source>
        <dbReference type="EMBL" id="PSK35859.1"/>
    </source>
</evidence>
<feature type="compositionally biased region" description="Polar residues" evidence="5">
    <location>
        <begin position="92"/>
        <end position="132"/>
    </location>
</feature>
<dbReference type="GO" id="GO:0004527">
    <property type="term" value="F:exonuclease activity"/>
    <property type="evidence" value="ECO:0007669"/>
    <property type="project" value="UniProtKB-KW"/>
</dbReference>
<keyword evidence="2" id="KW-0540">Nuclease</keyword>
<dbReference type="InterPro" id="IPR047021">
    <property type="entry name" value="REXO1/3/4-like"/>
</dbReference>
<feature type="region of interest" description="Disordered" evidence="5">
    <location>
        <begin position="79"/>
        <end position="149"/>
    </location>
</feature>
<dbReference type="SUPFAM" id="SSF53098">
    <property type="entry name" value="Ribonuclease H-like"/>
    <property type="match status" value="1"/>
</dbReference>
<dbReference type="OrthoDB" id="3996471at2759"/>
<dbReference type="InterPro" id="IPR034922">
    <property type="entry name" value="REX1-like_exo"/>
</dbReference>
<reference evidence="7 8" key="1">
    <citation type="submission" date="2017-05" db="EMBL/GenBank/DDBJ databases">
        <title>Draft genome sequence of Elsinoe australis.</title>
        <authorList>
            <person name="Cheng Q."/>
        </authorList>
    </citation>
    <scope>NUCLEOTIDE SEQUENCE [LARGE SCALE GENOMIC DNA]</scope>
    <source>
        <strain evidence="7 8">NL1</strain>
    </source>
</reference>
<dbReference type="PANTHER" id="PTHR12801">
    <property type="entry name" value="RNA EXONUCLEASE REXO1 / RECO3 FAMILY MEMBER-RELATED"/>
    <property type="match status" value="1"/>
</dbReference>
<name>A0A2P7YIS5_9PEZI</name>
<organism evidence="7 8">
    <name type="scientific">Elsinoe australis</name>
    <dbReference type="NCBI Taxonomy" id="40998"/>
    <lineage>
        <taxon>Eukaryota</taxon>
        <taxon>Fungi</taxon>
        <taxon>Dikarya</taxon>
        <taxon>Ascomycota</taxon>
        <taxon>Pezizomycotina</taxon>
        <taxon>Dothideomycetes</taxon>
        <taxon>Dothideomycetidae</taxon>
        <taxon>Myriangiales</taxon>
        <taxon>Elsinoaceae</taxon>
        <taxon>Elsinoe</taxon>
    </lineage>
</organism>
<comment type="similarity">
    <text evidence="1">Belongs to the REXO1/REXO3 family.</text>
</comment>
<dbReference type="Gene3D" id="3.30.420.10">
    <property type="entry name" value="Ribonuclease H-like superfamily/Ribonuclease H"/>
    <property type="match status" value="1"/>
</dbReference>
<feature type="region of interest" description="Disordered" evidence="5">
    <location>
        <begin position="35"/>
        <end position="63"/>
    </location>
</feature>
<evidence type="ECO:0000256" key="1">
    <source>
        <dbReference type="ARBA" id="ARBA00006357"/>
    </source>
</evidence>
<dbReference type="InterPro" id="IPR013520">
    <property type="entry name" value="Ribonucl_H"/>
</dbReference>
<dbReference type="GO" id="GO:0005634">
    <property type="term" value="C:nucleus"/>
    <property type="evidence" value="ECO:0007669"/>
    <property type="project" value="TreeGrafter"/>
</dbReference>
<keyword evidence="3" id="KW-0378">Hydrolase</keyword>
<protein>
    <recommendedName>
        <fullName evidence="6">Exonuclease domain-containing protein</fullName>
    </recommendedName>
</protein>
<evidence type="ECO:0000256" key="2">
    <source>
        <dbReference type="ARBA" id="ARBA00022722"/>
    </source>
</evidence>
<evidence type="ECO:0000256" key="5">
    <source>
        <dbReference type="SAM" id="MobiDB-lite"/>
    </source>
</evidence>
<dbReference type="InterPro" id="IPR012337">
    <property type="entry name" value="RNaseH-like_sf"/>
</dbReference>
<feature type="compositionally biased region" description="Low complexity" evidence="5">
    <location>
        <begin position="79"/>
        <end position="90"/>
    </location>
</feature>
<comment type="caution">
    <text evidence="7">The sequence shown here is derived from an EMBL/GenBank/DDBJ whole genome shotgun (WGS) entry which is preliminary data.</text>
</comment>
<dbReference type="InterPro" id="IPR036397">
    <property type="entry name" value="RNaseH_sf"/>
</dbReference>
<keyword evidence="4" id="KW-0269">Exonuclease</keyword>
<sequence>MFTTTGLFKSIPCPRAEECEALNCIFSHDPQVLRAKKPEATGQTSAEQSTHKTDYPEPAPKRRKVDGITAFTPSLSSIANAAPIAPPGSSVKADSNKLNGSTKTIQPGLSQTLKKTITPPTKSTQIPSTSAKKTVAVNGTKAKSQATTKESLNPRMLASAPTGHDKRTLYLRYLHEQMKRLNDLVSTSDRPDKDSLYLDEQELIKTSLDEEKQLAFDNPTVYGNIIKQRIGKYKKMSLEDWITHVKTKVFAARQPATKDKSAPKAIVTNLTAGQEVKLLADLGTSEDTLTKLGFVLTPPTSKEIEDREFMVAQCARYEVCDRCKTRFQVFPSRRETDGVLTTNGPCVHHWGKMRYPKREKTDKITGSKDPVYICCGELLNAPGCTTSDSHVYKVVEPARMAGVLQFIHTPENADPKKDPKGRPVKAVTFDCEMGYTVYGLELIRLTAVTWPNGEELIDVLVQPKGTILDFNTRFSGVGAETFKQATTWTSDMPPLPINDDTPLWSQDKKPKLPLVPDPELARAIFCSYITPSTPLIGHALENDMNSIRLCHPVIVDTIALYPHPKGLPVRYGLKQLTLTYLGRDIQTGGAAGHDSLEDARATGDLVRVKVGKMWEGMEKKGWRWKGEELVGPGEQDGATGAAS</sequence>
<keyword evidence="8" id="KW-1185">Reference proteome</keyword>
<evidence type="ECO:0000259" key="6">
    <source>
        <dbReference type="SMART" id="SM00479"/>
    </source>
</evidence>
<evidence type="ECO:0000313" key="8">
    <source>
        <dbReference type="Proteomes" id="UP000243723"/>
    </source>
</evidence>
<proteinExistence type="inferred from homology"/>